<dbReference type="Pfam" id="PF09749">
    <property type="entry name" value="HVSL"/>
    <property type="match status" value="1"/>
</dbReference>
<dbReference type="FunFam" id="3.90.1140.10:FF:000008">
    <property type="entry name" value="U6 snRNA phosphodiesterase"/>
    <property type="match status" value="1"/>
</dbReference>
<dbReference type="GO" id="GO:0034477">
    <property type="term" value="P:U6 snRNA 3'-end processing"/>
    <property type="evidence" value="ECO:0007669"/>
    <property type="project" value="UniProtKB-UniRule"/>
</dbReference>
<dbReference type="PANTHER" id="PTHR13522">
    <property type="entry name" value="U6 SNRNA PHOSPHODIESTERASE 1"/>
    <property type="match status" value="1"/>
</dbReference>
<evidence type="ECO:0000313" key="6">
    <source>
        <dbReference type="EnsemblPlants" id="Kaladp0058s0488.1.v1.1"/>
    </source>
</evidence>
<keyword evidence="2 5" id="KW-0378">Hydrolase</keyword>
<dbReference type="InterPro" id="IPR027521">
    <property type="entry name" value="Usb1"/>
</dbReference>
<keyword evidence="7" id="KW-1185">Reference proteome</keyword>
<comment type="subcellular location">
    <subcellularLocation>
        <location evidence="5">Nucleus</location>
    </subcellularLocation>
</comment>
<dbReference type="GO" id="GO:1990838">
    <property type="term" value="F:poly(U)-specific exoribonuclease activity, producing 3' uridine cyclic phosphate ends"/>
    <property type="evidence" value="ECO:0007669"/>
    <property type="project" value="UniProtKB-UniRule"/>
</dbReference>
<evidence type="ECO:0000256" key="5">
    <source>
        <dbReference type="HAMAP-Rule" id="MF_03040"/>
    </source>
</evidence>
<feature type="active site" description="Proton donor/acceptor" evidence="5">
    <location>
        <position position="218"/>
    </location>
</feature>
<dbReference type="HAMAP" id="MF_03040">
    <property type="entry name" value="USB1"/>
    <property type="match status" value="1"/>
</dbReference>
<evidence type="ECO:0000256" key="2">
    <source>
        <dbReference type="ARBA" id="ARBA00022801"/>
    </source>
</evidence>
<dbReference type="GO" id="GO:0016829">
    <property type="term" value="F:lyase activity"/>
    <property type="evidence" value="ECO:0007669"/>
    <property type="project" value="UniProtKB-KW"/>
</dbReference>
<evidence type="ECO:0000256" key="1">
    <source>
        <dbReference type="ARBA" id="ARBA00022722"/>
    </source>
</evidence>
<dbReference type="EnsemblPlants" id="Kaladp0058s0488.1.v1.1">
    <property type="protein sequence ID" value="Kaladp0058s0488.1.v1.1"/>
    <property type="gene ID" value="Kaladp0058s0488.v1.1"/>
</dbReference>
<dbReference type="AlphaFoldDB" id="A0A7N0UAR1"/>
<evidence type="ECO:0000256" key="4">
    <source>
        <dbReference type="ARBA" id="ARBA00023242"/>
    </source>
</evidence>
<evidence type="ECO:0000256" key="3">
    <source>
        <dbReference type="ARBA" id="ARBA00023239"/>
    </source>
</evidence>
<dbReference type="GO" id="GO:0005634">
    <property type="term" value="C:nucleus"/>
    <property type="evidence" value="ECO:0007669"/>
    <property type="project" value="UniProtKB-SubCell"/>
</dbReference>
<dbReference type="PANTHER" id="PTHR13522:SF3">
    <property type="entry name" value="U6 SNRNA PHOSPHODIESTERASE 1"/>
    <property type="match status" value="1"/>
</dbReference>
<dbReference type="Proteomes" id="UP000594263">
    <property type="component" value="Unplaced"/>
</dbReference>
<dbReference type="Gramene" id="Kaladp0058s0488.1.v1.1">
    <property type="protein sequence ID" value="Kaladp0058s0488.1.v1.1"/>
    <property type="gene ID" value="Kaladp0058s0488.v1.1"/>
</dbReference>
<proteinExistence type="inferred from homology"/>
<keyword evidence="1 5" id="KW-0540">Nuclease</keyword>
<feature type="active site" description="Proton donor/acceptor" evidence="5">
    <location>
        <position position="129"/>
    </location>
</feature>
<dbReference type="EC" id="3.1.4.-" evidence="5"/>
<name>A0A7N0UAR1_KALFE</name>
<protein>
    <recommendedName>
        <fullName evidence="5">U6 snRNA phosphodiesterase</fullName>
        <ecNumber evidence="5">3.1.4.-</ecNumber>
    </recommendedName>
</protein>
<sequence>MDALIASYGDDSGSDSDCDPAAPVPNKSLVSGVLPPPPVDLLSTPNSSAVEFLQKDRIRSFAHVEGNYALHVFIPVYIPSAAKKGLAQLLKKLVSCMPDLSAIDVDVPLNILCKDDEKLEQIALGREFHISLGRTVPVRVHQINSMVSMLRQRLQFQRRYKIDFTNFEIFVNDDHTRTFVSLEVTAAGLSEIKKQIQAVDEVYKLHNLPEFYKDPRPHISLAWALGDISQSLKRVVEYEVKRSPMAGGSLGKPIFGCKFEGIECKIGKKSHVICKCPEE</sequence>
<comment type="function">
    <text evidence="5">Phosphodiesterase responsible for the U6 snRNA 3' end processing. Acts as an exoribonuclease (RNase) responsible for trimming the poly(U) tract of the last nucleotides in the pre-U6 snRNA molecule, leading to the formation of mature U6 snRNA.</text>
</comment>
<accession>A0A7N0UAR1</accession>
<evidence type="ECO:0000313" key="7">
    <source>
        <dbReference type="Proteomes" id="UP000594263"/>
    </source>
</evidence>
<organism evidence="6 7">
    <name type="scientific">Kalanchoe fedtschenkoi</name>
    <name type="common">Lavender scallops</name>
    <name type="synonym">South American air plant</name>
    <dbReference type="NCBI Taxonomy" id="63787"/>
    <lineage>
        <taxon>Eukaryota</taxon>
        <taxon>Viridiplantae</taxon>
        <taxon>Streptophyta</taxon>
        <taxon>Embryophyta</taxon>
        <taxon>Tracheophyta</taxon>
        <taxon>Spermatophyta</taxon>
        <taxon>Magnoliopsida</taxon>
        <taxon>eudicotyledons</taxon>
        <taxon>Gunneridae</taxon>
        <taxon>Pentapetalae</taxon>
        <taxon>Saxifragales</taxon>
        <taxon>Crassulaceae</taxon>
        <taxon>Kalanchoe</taxon>
    </lineage>
</organism>
<dbReference type="OMA" id="YTNPRPH"/>
<dbReference type="Gene3D" id="3.90.1140.10">
    <property type="entry name" value="Cyclic phosphodiesterase"/>
    <property type="match status" value="1"/>
</dbReference>
<reference evidence="6" key="1">
    <citation type="submission" date="2021-01" db="UniProtKB">
        <authorList>
            <consortium name="EnsemblPlants"/>
        </authorList>
    </citation>
    <scope>IDENTIFICATION</scope>
</reference>
<comment type="similarity">
    <text evidence="5">Belongs to the 2H phosphoesterase superfamily. USB1 family.</text>
</comment>
<keyword evidence="4 5" id="KW-0539">Nucleus</keyword>
<keyword evidence="3" id="KW-0456">Lyase</keyword>